<sequence>MSRVIGAFALSGAALLFAGCSSTGNAAEPHTGPSPTAATLPPPSTPVATTLDKPAPVAKLAAACPLLTIDALKQLLGGTNNTQVTATEVPRKTTDVASTFACHYGNAAKTAFALNVAEYTVKSFTPADAINAIAQGAKVPTSTVPGLGEASVFYQLPDGYAVIAAAKRSHGLTRNVIFSAPAIVPKDKLAQVDGWVLDQI</sequence>
<dbReference type="PROSITE" id="PS51257">
    <property type="entry name" value="PROKAR_LIPOPROTEIN"/>
    <property type="match status" value="1"/>
</dbReference>
<feature type="chain" id="PRO_5046639460" description="DUF3558 domain-containing protein" evidence="2">
    <location>
        <begin position="27"/>
        <end position="200"/>
    </location>
</feature>
<proteinExistence type="predicted"/>
<keyword evidence="2" id="KW-0732">Signal</keyword>
<reference evidence="3 4" key="1">
    <citation type="submission" date="2020-04" db="EMBL/GenBank/DDBJ databases">
        <title>Novel species.</title>
        <authorList>
            <person name="Teo W.F.A."/>
            <person name="Lipun K."/>
            <person name="Srisuk N."/>
            <person name="Duangmal K."/>
        </authorList>
    </citation>
    <scope>NUCLEOTIDE SEQUENCE [LARGE SCALE GENOMIC DNA]</scope>
    <source>
        <strain evidence="3 4">K13G38</strain>
    </source>
</reference>
<organism evidence="3 4">
    <name type="scientific">Amycolatopsis acididurans</name>
    <dbReference type="NCBI Taxonomy" id="2724524"/>
    <lineage>
        <taxon>Bacteria</taxon>
        <taxon>Bacillati</taxon>
        <taxon>Actinomycetota</taxon>
        <taxon>Actinomycetes</taxon>
        <taxon>Pseudonocardiales</taxon>
        <taxon>Pseudonocardiaceae</taxon>
        <taxon>Amycolatopsis</taxon>
    </lineage>
</organism>
<evidence type="ECO:0000256" key="1">
    <source>
        <dbReference type="SAM" id="MobiDB-lite"/>
    </source>
</evidence>
<accession>A0ABX1IZS7</accession>
<feature type="signal peptide" evidence="2">
    <location>
        <begin position="1"/>
        <end position="26"/>
    </location>
</feature>
<dbReference type="EMBL" id="JAAXLS010000003">
    <property type="protein sequence ID" value="NKQ52844.1"/>
    <property type="molecule type" value="Genomic_DNA"/>
</dbReference>
<evidence type="ECO:0008006" key="5">
    <source>
        <dbReference type="Google" id="ProtNLM"/>
    </source>
</evidence>
<evidence type="ECO:0000313" key="3">
    <source>
        <dbReference type="EMBL" id="NKQ52844.1"/>
    </source>
</evidence>
<dbReference type="Proteomes" id="UP000715441">
    <property type="component" value="Unassembled WGS sequence"/>
</dbReference>
<gene>
    <name evidence="3" type="ORF">HFP15_08110</name>
</gene>
<evidence type="ECO:0000256" key="2">
    <source>
        <dbReference type="SAM" id="SignalP"/>
    </source>
</evidence>
<dbReference type="RefSeq" id="WP_168513090.1">
    <property type="nucleotide sequence ID" value="NZ_JAAXLS010000003.1"/>
</dbReference>
<comment type="caution">
    <text evidence="3">The sequence shown here is derived from an EMBL/GenBank/DDBJ whole genome shotgun (WGS) entry which is preliminary data.</text>
</comment>
<protein>
    <recommendedName>
        <fullName evidence="5">DUF3558 domain-containing protein</fullName>
    </recommendedName>
</protein>
<keyword evidence="4" id="KW-1185">Reference proteome</keyword>
<evidence type="ECO:0000313" key="4">
    <source>
        <dbReference type="Proteomes" id="UP000715441"/>
    </source>
</evidence>
<name>A0ABX1IZS7_9PSEU</name>
<feature type="region of interest" description="Disordered" evidence="1">
    <location>
        <begin position="26"/>
        <end position="45"/>
    </location>
</feature>